<reference evidence="9" key="1">
    <citation type="submission" date="2011-02" db="EMBL/GenBank/DDBJ databases">
        <title>The Genome Sequence of Capsaspora owczarzaki ATCC 30864.</title>
        <authorList>
            <person name="Russ C."/>
            <person name="Cuomo C."/>
            <person name="Burger G."/>
            <person name="Gray M.W."/>
            <person name="Holland P.W.H."/>
            <person name="King N."/>
            <person name="Lang F.B.F."/>
            <person name="Roger A.J."/>
            <person name="Ruiz-Trillo I."/>
            <person name="Young S.K."/>
            <person name="Zeng Q."/>
            <person name="Gargeya S."/>
            <person name="Alvarado L."/>
            <person name="Berlin A."/>
            <person name="Chapman S.B."/>
            <person name="Chen Z."/>
            <person name="Freedman E."/>
            <person name="Gellesch M."/>
            <person name="Goldberg J."/>
            <person name="Griggs A."/>
            <person name="Gujja S."/>
            <person name="Heilman E."/>
            <person name="Heiman D."/>
            <person name="Howarth C."/>
            <person name="Mehta T."/>
            <person name="Neiman D."/>
            <person name="Pearson M."/>
            <person name="Roberts A."/>
            <person name="Saif S."/>
            <person name="Shea T."/>
            <person name="Shenoy N."/>
            <person name="Sisk P."/>
            <person name="Stolte C."/>
            <person name="Sykes S."/>
            <person name="White J."/>
            <person name="Yandava C."/>
            <person name="Haas B."/>
            <person name="Nusbaum C."/>
            <person name="Birren B."/>
        </authorList>
    </citation>
    <scope>NUCLEOTIDE SEQUENCE</scope>
    <source>
        <strain evidence="9">ATCC 30864</strain>
    </source>
</reference>
<keyword evidence="1" id="KW-0001">2Fe-2S</keyword>
<feature type="compositionally biased region" description="Polar residues" evidence="6">
    <location>
        <begin position="596"/>
        <end position="616"/>
    </location>
</feature>
<keyword evidence="3" id="KW-0408">Iron</keyword>
<gene>
    <name evidence="8" type="ORF">CAOG_000400</name>
</gene>
<evidence type="ECO:0000256" key="1">
    <source>
        <dbReference type="ARBA" id="ARBA00022714"/>
    </source>
</evidence>
<feature type="region of interest" description="Disordered" evidence="6">
    <location>
        <begin position="545"/>
        <end position="583"/>
    </location>
</feature>
<dbReference type="OrthoDB" id="15717at2759"/>
<dbReference type="InterPro" id="IPR042216">
    <property type="entry name" value="MitoNEET_CISD"/>
</dbReference>
<dbReference type="EMBL" id="KE346360">
    <property type="protein sequence ID" value="KJE88819.1"/>
    <property type="molecule type" value="Genomic_DNA"/>
</dbReference>
<dbReference type="InterPro" id="IPR018967">
    <property type="entry name" value="FeS-contain_CDGSH-typ"/>
</dbReference>
<keyword evidence="9" id="KW-1185">Reference proteome</keyword>
<feature type="compositionally biased region" description="Low complexity" evidence="6">
    <location>
        <begin position="545"/>
        <end position="563"/>
    </location>
</feature>
<protein>
    <recommendedName>
        <fullName evidence="7">Iron-binding zinc finger CDGSH type domain-containing protein</fullName>
    </recommendedName>
</protein>
<feature type="compositionally biased region" description="Basic and acidic residues" evidence="6">
    <location>
        <begin position="34"/>
        <end position="71"/>
    </location>
</feature>
<evidence type="ECO:0000256" key="6">
    <source>
        <dbReference type="SAM" id="MobiDB-lite"/>
    </source>
</evidence>
<sequence>MSQPAQPSEDGSSLVDAVAATLSITDKTGSSSADGKDTVKEDKDKTSHSITDKDKDIDSEQQRGQAELDKDAVDSIDQAAAAAGATELFPRPAMYCPCNIRGLVPGEKKLWCTCGLSKKQPWCDGAHAGTDFKPLRWTVPERQQAVFQLCACKYTKSPPYCDATHTNLPLQVLARQRDCPDREKTHSGADKAKLCSSCGYAPDCSFSSLRVLVLHGAGRRFAFASPSKSRHQQSLLSVEQCEAEARRAHAELLQAAAALSQHSATTAATAMMAAAAGADGGGKAWPAAAASGSLSFFHSNSEASLIDRLYSACDEDIHAALLVPGNFVNGYPALAAALHDVSEHFPTIALLPNMLAEYMPPPAAIAAGGLAHFLPHRCSNLVAGGGLSVYATGFQTAQFMRRGGRRKPSMTASSATPPALATLSVDHPTHLHNLAENESTTPTINSASAAVAQRRTHQVRPSSVDPAALEKMYPAPTESFYQPQSQSDGSTDIPSWLVRQLQQAALGPGRTETESHPHPFEDLERQFSGGHTNPQHFQKEMLAHAKSNATSTSANSTTDRAASQLGSALTSSSPAASPNRSQSVHWEDDFAETIVPSITQMNSARQQETKASSTDQGDFYIDELFFPQLYGKDTR</sequence>
<dbReference type="PANTHER" id="PTHR46491:SF3">
    <property type="entry name" value="CDGSH IRON-SULFUR DOMAIN-CONTAINING PROTEIN 3, MITOCHONDRIAL"/>
    <property type="match status" value="1"/>
</dbReference>
<organism evidence="8 9">
    <name type="scientific">Capsaspora owczarzaki (strain ATCC 30864)</name>
    <dbReference type="NCBI Taxonomy" id="595528"/>
    <lineage>
        <taxon>Eukaryota</taxon>
        <taxon>Filasterea</taxon>
        <taxon>Capsaspora</taxon>
    </lineage>
</organism>
<keyword evidence="4" id="KW-0411">Iron-sulfur</keyword>
<evidence type="ECO:0000256" key="3">
    <source>
        <dbReference type="ARBA" id="ARBA00023004"/>
    </source>
</evidence>
<dbReference type="RefSeq" id="XP_004365271.1">
    <property type="nucleotide sequence ID" value="XM_004365214.2"/>
</dbReference>
<evidence type="ECO:0000259" key="7">
    <source>
        <dbReference type="SMART" id="SM00704"/>
    </source>
</evidence>
<comment type="cofactor">
    <cofactor evidence="5">
        <name>[2Fe-2S] cluster</name>
        <dbReference type="ChEBI" id="CHEBI:190135"/>
    </cofactor>
</comment>
<dbReference type="eggNOG" id="KOG4605">
    <property type="taxonomic scope" value="Eukaryota"/>
</dbReference>
<dbReference type="InParanoid" id="A0A0D2X0C5"/>
<dbReference type="InterPro" id="IPR052950">
    <property type="entry name" value="CISD"/>
</dbReference>
<keyword evidence="2" id="KW-0479">Metal-binding</keyword>
<dbReference type="Proteomes" id="UP000008743">
    <property type="component" value="Unassembled WGS sequence"/>
</dbReference>
<feature type="domain" description="Iron-binding zinc finger CDGSH type" evidence="7">
    <location>
        <begin position="134"/>
        <end position="171"/>
    </location>
</feature>
<dbReference type="GO" id="GO:0046872">
    <property type="term" value="F:metal ion binding"/>
    <property type="evidence" value="ECO:0007669"/>
    <property type="project" value="UniProtKB-KW"/>
</dbReference>
<accession>A0A0D2X0C5</accession>
<evidence type="ECO:0000256" key="2">
    <source>
        <dbReference type="ARBA" id="ARBA00022723"/>
    </source>
</evidence>
<evidence type="ECO:0000256" key="4">
    <source>
        <dbReference type="ARBA" id="ARBA00023014"/>
    </source>
</evidence>
<evidence type="ECO:0000313" key="8">
    <source>
        <dbReference type="EMBL" id="KJE88819.1"/>
    </source>
</evidence>
<dbReference type="SMART" id="SM00704">
    <property type="entry name" value="ZnF_CDGSH"/>
    <property type="match status" value="2"/>
</dbReference>
<feature type="region of interest" description="Disordered" evidence="6">
    <location>
        <begin position="595"/>
        <end position="617"/>
    </location>
</feature>
<dbReference type="PANTHER" id="PTHR46491">
    <property type="entry name" value="CDGSH IRON SULFUR DOMAIN PROTEIN HOMOLOG"/>
    <property type="match status" value="1"/>
</dbReference>
<dbReference type="GO" id="GO:0005739">
    <property type="term" value="C:mitochondrion"/>
    <property type="evidence" value="ECO:0007669"/>
    <property type="project" value="TreeGrafter"/>
</dbReference>
<dbReference type="STRING" id="595528.A0A0D2X0C5"/>
<feature type="domain" description="Iron-binding zinc finger CDGSH type" evidence="7">
    <location>
        <begin position="97"/>
        <end position="133"/>
    </location>
</feature>
<dbReference type="AlphaFoldDB" id="A0A0D2X0C5"/>
<evidence type="ECO:0000256" key="5">
    <source>
        <dbReference type="ARBA" id="ARBA00034078"/>
    </source>
</evidence>
<name>A0A0D2X0C5_CAPO3</name>
<proteinExistence type="predicted"/>
<feature type="region of interest" description="Disordered" evidence="6">
    <location>
        <begin position="25"/>
        <end position="71"/>
    </location>
</feature>
<dbReference type="Gene3D" id="3.40.5.90">
    <property type="entry name" value="CDGSH iron-sulfur domain, mitoNEET-type"/>
    <property type="match status" value="2"/>
</dbReference>
<evidence type="ECO:0000313" key="9">
    <source>
        <dbReference type="Proteomes" id="UP000008743"/>
    </source>
</evidence>
<dbReference type="GO" id="GO:0051537">
    <property type="term" value="F:2 iron, 2 sulfur cluster binding"/>
    <property type="evidence" value="ECO:0007669"/>
    <property type="project" value="UniProtKB-KW"/>
</dbReference>